<dbReference type="PROSITE" id="PS00107">
    <property type="entry name" value="PROTEIN_KINASE_ATP"/>
    <property type="match status" value="1"/>
</dbReference>
<keyword evidence="11" id="KW-0812">Transmembrane</keyword>
<feature type="domain" description="PASTA" evidence="13">
    <location>
        <begin position="524"/>
        <end position="590"/>
    </location>
</feature>
<reference evidence="14" key="1">
    <citation type="submission" date="2020-10" db="EMBL/GenBank/DDBJ databases">
        <authorList>
            <person name="Gilroy R."/>
        </authorList>
    </citation>
    <scope>NUCLEOTIDE SEQUENCE</scope>
    <source>
        <strain evidence="14">ChiSjej3B21-11622</strain>
    </source>
</reference>
<dbReference type="Gene3D" id="3.30.200.20">
    <property type="entry name" value="Phosphorylase Kinase, domain 1"/>
    <property type="match status" value="1"/>
</dbReference>
<dbReference type="FunFam" id="1.10.510.10:FF:000021">
    <property type="entry name" value="Serine/threonine protein kinase"/>
    <property type="match status" value="1"/>
</dbReference>
<dbReference type="FunFam" id="3.30.200.20:FF:000035">
    <property type="entry name" value="Serine/threonine protein kinase Stk1"/>
    <property type="match status" value="1"/>
</dbReference>
<dbReference type="Pfam" id="PF00069">
    <property type="entry name" value="Pkinase"/>
    <property type="match status" value="1"/>
</dbReference>
<keyword evidence="11" id="KW-0472">Membrane</keyword>
<dbReference type="GO" id="GO:0005524">
    <property type="term" value="F:ATP binding"/>
    <property type="evidence" value="ECO:0007669"/>
    <property type="project" value="UniProtKB-UniRule"/>
</dbReference>
<evidence type="ECO:0000259" key="12">
    <source>
        <dbReference type="PROSITE" id="PS50011"/>
    </source>
</evidence>
<evidence type="ECO:0000313" key="15">
    <source>
        <dbReference type="Proteomes" id="UP000886886"/>
    </source>
</evidence>
<dbReference type="EMBL" id="DVFT01000197">
    <property type="protein sequence ID" value="HIQ97546.1"/>
    <property type="molecule type" value="Genomic_DNA"/>
</dbReference>
<evidence type="ECO:0000256" key="5">
    <source>
        <dbReference type="ARBA" id="ARBA00022777"/>
    </source>
</evidence>
<keyword evidence="2" id="KW-0723">Serine/threonine-protein kinase</keyword>
<comment type="caution">
    <text evidence="14">The sequence shown here is derived from an EMBL/GenBank/DDBJ whole genome shotgun (WGS) entry which is preliminary data.</text>
</comment>
<feature type="compositionally biased region" description="Acidic residues" evidence="10">
    <location>
        <begin position="380"/>
        <end position="389"/>
    </location>
</feature>
<dbReference type="PROSITE" id="PS00108">
    <property type="entry name" value="PROTEIN_KINASE_ST"/>
    <property type="match status" value="1"/>
</dbReference>
<dbReference type="SMART" id="SM00740">
    <property type="entry name" value="PASTA"/>
    <property type="match status" value="3"/>
</dbReference>
<feature type="transmembrane region" description="Helical" evidence="11">
    <location>
        <begin position="399"/>
        <end position="424"/>
    </location>
</feature>
<keyword evidence="6 9" id="KW-0067">ATP-binding</keyword>
<dbReference type="Gene3D" id="3.30.10.20">
    <property type="match status" value="3"/>
</dbReference>
<organism evidence="14 15">
    <name type="scientific">Candidatus Limivivens merdigallinarum</name>
    <dbReference type="NCBI Taxonomy" id="2840859"/>
    <lineage>
        <taxon>Bacteria</taxon>
        <taxon>Bacillati</taxon>
        <taxon>Bacillota</taxon>
        <taxon>Clostridia</taxon>
        <taxon>Lachnospirales</taxon>
        <taxon>Lachnospiraceae</taxon>
        <taxon>Lachnospiraceae incertae sedis</taxon>
        <taxon>Candidatus Limivivens</taxon>
    </lineage>
</organism>
<feature type="region of interest" description="Disordered" evidence="10">
    <location>
        <begin position="436"/>
        <end position="464"/>
    </location>
</feature>
<dbReference type="SMART" id="SM00220">
    <property type="entry name" value="S_TKc"/>
    <property type="match status" value="1"/>
</dbReference>
<evidence type="ECO:0000256" key="9">
    <source>
        <dbReference type="PROSITE-ProRule" id="PRU10141"/>
    </source>
</evidence>
<feature type="domain" description="PASTA" evidence="13">
    <location>
        <begin position="600"/>
        <end position="666"/>
    </location>
</feature>
<dbReference type="SUPFAM" id="SSF56112">
    <property type="entry name" value="Protein kinase-like (PK-like)"/>
    <property type="match status" value="1"/>
</dbReference>
<dbReference type="EC" id="2.7.11.1" evidence="1"/>
<keyword evidence="3" id="KW-0808">Transferase</keyword>
<dbReference type="NCBIfam" id="NF033483">
    <property type="entry name" value="PknB_PASTA_kin"/>
    <property type="match status" value="1"/>
</dbReference>
<evidence type="ECO:0000256" key="1">
    <source>
        <dbReference type="ARBA" id="ARBA00012513"/>
    </source>
</evidence>
<keyword evidence="11" id="KW-1133">Transmembrane helix</keyword>
<evidence type="ECO:0000256" key="8">
    <source>
        <dbReference type="ARBA" id="ARBA00048679"/>
    </source>
</evidence>
<reference evidence="14" key="2">
    <citation type="journal article" date="2021" name="PeerJ">
        <title>Extensive microbial diversity within the chicken gut microbiome revealed by metagenomics and culture.</title>
        <authorList>
            <person name="Gilroy R."/>
            <person name="Ravi A."/>
            <person name="Getino M."/>
            <person name="Pursley I."/>
            <person name="Horton D.L."/>
            <person name="Alikhan N.F."/>
            <person name="Baker D."/>
            <person name="Gharbi K."/>
            <person name="Hall N."/>
            <person name="Watson M."/>
            <person name="Adriaenssens E.M."/>
            <person name="Foster-Nyarko E."/>
            <person name="Jarju S."/>
            <person name="Secka A."/>
            <person name="Antonio M."/>
            <person name="Oren A."/>
            <person name="Chaudhuri R.R."/>
            <person name="La Ragione R."/>
            <person name="Hildebrand F."/>
            <person name="Pallen M.J."/>
        </authorList>
    </citation>
    <scope>NUCLEOTIDE SEQUENCE</scope>
    <source>
        <strain evidence="14">ChiSjej3B21-11622</strain>
    </source>
</reference>
<comment type="catalytic activity">
    <reaction evidence="7">
        <text>L-threonyl-[protein] + ATP = O-phospho-L-threonyl-[protein] + ADP + H(+)</text>
        <dbReference type="Rhea" id="RHEA:46608"/>
        <dbReference type="Rhea" id="RHEA-COMP:11060"/>
        <dbReference type="Rhea" id="RHEA-COMP:11605"/>
        <dbReference type="ChEBI" id="CHEBI:15378"/>
        <dbReference type="ChEBI" id="CHEBI:30013"/>
        <dbReference type="ChEBI" id="CHEBI:30616"/>
        <dbReference type="ChEBI" id="CHEBI:61977"/>
        <dbReference type="ChEBI" id="CHEBI:456216"/>
        <dbReference type="EC" id="2.7.11.1"/>
    </reaction>
</comment>
<dbReference type="InterPro" id="IPR000719">
    <property type="entry name" value="Prot_kinase_dom"/>
</dbReference>
<dbReference type="InterPro" id="IPR011009">
    <property type="entry name" value="Kinase-like_dom_sf"/>
</dbReference>
<accession>A0A9D0ZXW2</accession>
<keyword evidence="4 9" id="KW-0547">Nucleotide-binding</keyword>
<dbReference type="Proteomes" id="UP000886886">
    <property type="component" value="Unassembled WGS sequence"/>
</dbReference>
<feature type="region of interest" description="Disordered" evidence="10">
    <location>
        <begin position="305"/>
        <end position="390"/>
    </location>
</feature>
<dbReference type="InterPro" id="IPR008271">
    <property type="entry name" value="Ser/Thr_kinase_AS"/>
</dbReference>
<feature type="compositionally biased region" description="Low complexity" evidence="10">
    <location>
        <begin position="349"/>
        <end position="365"/>
    </location>
</feature>
<feature type="compositionally biased region" description="Low complexity" evidence="10">
    <location>
        <begin position="674"/>
        <end position="706"/>
    </location>
</feature>
<evidence type="ECO:0000256" key="3">
    <source>
        <dbReference type="ARBA" id="ARBA00022679"/>
    </source>
</evidence>
<feature type="region of interest" description="Disordered" evidence="10">
    <location>
        <begin position="667"/>
        <end position="706"/>
    </location>
</feature>
<evidence type="ECO:0000259" key="13">
    <source>
        <dbReference type="PROSITE" id="PS51178"/>
    </source>
</evidence>
<feature type="domain" description="PASTA" evidence="13">
    <location>
        <begin position="456"/>
        <end position="523"/>
    </location>
</feature>
<dbReference type="PANTHER" id="PTHR43289">
    <property type="entry name" value="MITOGEN-ACTIVATED PROTEIN KINASE KINASE KINASE 20-RELATED"/>
    <property type="match status" value="1"/>
</dbReference>
<evidence type="ECO:0000256" key="7">
    <source>
        <dbReference type="ARBA" id="ARBA00047899"/>
    </source>
</evidence>
<evidence type="ECO:0000256" key="2">
    <source>
        <dbReference type="ARBA" id="ARBA00022527"/>
    </source>
</evidence>
<keyword evidence="5 14" id="KW-0418">Kinase</keyword>
<dbReference type="Gene3D" id="1.10.510.10">
    <property type="entry name" value="Transferase(Phosphotransferase) domain 1"/>
    <property type="match status" value="1"/>
</dbReference>
<dbReference type="PANTHER" id="PTHR43289:SF34">
    <property type="entry name" value="SERINE_THREONINE-PROTEIN KINASE YBDM-RELATED"/>
    <property type="match status" value="1"/>
</dbReference>
<sequence length="797" mass="85516">MLKEGMFIQERYEIISRLGSGGMADVYKAKDHKLNRFVAVKVLKPEFRDDTVFISKFRIEAQSAAGLSHPNIVNVYDVGEDADISFIVMELVEGITLKEYINKKGRLAVREATSIAMQVCMGLEAAHKNNIVHRDVKPQNIIISTDGKVKVTDFGIARAATANTINSSVMGSVHYSSPEQARGGYSDYKSDIYSMGITLYEMLTGTVPFDGDSTVAIAIKHLQEELPSPRKYVPDLPKSTVQIIYKCTQKSPDRRYNDMGELIADLKESLVNPEGDFVKLVPMNSNAQTVVISDEELNQIRQSYGEAPQGGSFDHSQQTQQMPPQGGYPGGMQGGYGGPGYPQGGGYPNQGQRGAYQGYPPQGNPNIGGYGNPYPQGYFDPDDDEDDEGLSPRLEKAMVLGSIVAGVIILAIIVVLVGNATGLFDMSFLNRSETESESLVTTESQAETESDAPETTSDSVEVPSVIGKTESEALEELNALSIGGKKVGEQPSAEYAAGQIISQTPAGGSSVQKNTMITYVVSSGSESTQVPEVAGRALSDVEAELDRMGVNYEVNYTNNPVVETGQVIYAEPQAGSEIQTGDTVVLWVNGTEGDTGESSTESTSGVKDYTGEWAIDALDALNKQGYKVEYVWQHVTDTDQVGMVLSQDKSGEGIAAGSTITLTVGDIATSNSDGTSSGESQTETGTSTGETESETASAAGAASNSGTGEEYVCSFRLDVQEYNGYPVRIVLEQDGVEVTLVDDEEASFPYDLEWSSDSNSLGTAYVYIMDPDTGEVITSFKSREPIAFTAADQETSE</sequence>
<evidence type="ECO:0000256" key="10">
    <source>
        <dbReference type="SAM" id="MobiDB-lite"/>
    </source>
</evidence>
<evidence type="ECO:0000256" key="11">
    <source>
        <dbReference type="SAM" id="Phobius"/>
    </source>
</evidence>
<dbReference type="InterPro" id="IPR005543">
    <property type="entry name" value="PASTA_dom"/>
</dbReference>
<dbReference type="CDD" id="cd06577">
    <property type="entry name" value="PASTA_pknB"/>
    <property type="match status" value="3"/>
</dbReference>
<dbReference type="PROSITE" id="PS50011">
    <property type="entry name" value="PROTEIN_KINASE_DOM"/>
    <property type="match status" value="1"/>
</dbReference>
<dbReference type="InterPro" id="IPR017441">
    <property type="entry name" value="Protein_kinase_ATP_BS"/>
</dbReference>
<comment type="catalytic activity">
    <reaction evidence="8">
        <text>L-seryl-[protein] + ATP = O-phospho-L-seryl-[protein] + ADP + H(+)</text>
        <dbReference type="Rhea" id="RHEA:17989"/>
        <dbReference type="Rhea" id="RHEA-COMP:9863"/>
        <dbReference type="Rhea" id="RHEA-COMP:11604"/>
        <dbReference type="ChEBI" id="CHEBI:15378"/>
        <dbReference type="ChEBI" id="CHEBI:29999"/>
        <dbReference type="ChEBI" id="CHEBI:30616"/>
        <dbReference type="ChEBI" id="CHEBI:83421"/>
        <dbReference type="ChEBI" id="CHEBI:456216"/>
        <dbReference type="EC" id="2.7.11.1"/>
    </reaction>
</comment>
<evidence type="ECO:0000256" key="4">
    <source>
        <dbReference type="ARBA" id="ARBA00022741"/>
    </source>
</evidence>
<proteinExistence type="predicted"/>
<feature type="compositionally biased region" description="Gly residues" evidence="10">
    <location>
        <begin position="327"/>
        <end position="348"/>
    </location>
</feature>
<gene>
    <name evidence="14" type="primary">pknB</name>
    <name evidence="14" type="ORF">IAB26_13440</name>
</gene>
<protein>
    <recommendedName>
        <fullName evidence="1">non-specific serine/threonine protein kinase</fullName>
        <ecNumber evidence="1">2.7.11.1</ecNumber>
    </recommendedName>
</protein>
<dbReference type="AlphaFoldDB" id="A0A9D0ZXW2"/>
<evidence type="ECO:0000256" key="6">
    <source>
        <dbReference type="ARBA" id="ARBA00022840"/>
    </source>
</evidence>
<feature type="domain" description="Protein kinase" evidence="12">
    <location>
        <begin position="12"/>
        <end position="271"/>
    </location>
</feature>
<evidence type="ECO:0000313" key="14">
    <source>
        <dbReference type="EMBL" id="HIQ97546.1"/>
    </source>
</evidence>
<dbReference type="PROSITE" id="PS51178">
    <property type="entry name" value="PASTA"/>
    <property type="match status" value="3"/>
</dbReference>
<feature type="binding site" evidence="9">
    <location>
        <position position="41"/>
    </location>
    <ligand>
        <name>ATP</name>
        <dbReference type="ChEBI" id="CHEBI:30616"/>
    </ligand>
</feature>
<dbReference type="Pfam" id="PF03793">
    <property type="entry name" value="PASTA"/>
    <property type="match status" value="3"/>
</dbReference>
<dbReference type="CDD" id="cd14014">
    <property type="entry name" value="STKc_PknB_like"/>
    <property type="match status" value="1"/>
</dbReference>
<name>A0A9D0ZXW2_9FIRM</name>
<dbReference type="GO" id="GO:0004674">
    <property type="term" value="F:protein serine/threonine kinase activity"/>
    <property type="evidence" value="ECO:0007669"/>
    <property type="project" value="UniProtKB-KW"/>
</dbReference>